<name>A0A7X6PLM3_9CORY</name>
<dbReference type="InterPro" id="IPR036249">
    <property type="entry name" value="Thioredoxin-like_sf"/>
</dbReference>
<dbReference type="GO" id="GO:0042744">
    <property type="term" value="P:hydrogen peroxide catabolic process"/>
    <property type="evidence" value="ECO:0007669"/>
    <property type="project" value="TreeGrafter"/>
</dbReference>
<comment type="function">
    <text evidence="3">Thiol-specific peroxidase that catalyzes the reduction of hydrogen peroxide and organic hydroperoxides to water and alcohols, respectively. Plays a role in cell protection against oxidative stress by detoxifying peroxides.</text>
</comment>
<evidence type="ECO:0000313" key="7">
    <source>
        <dbReference type="Proteomes" id="UP000557899"/>
    </source>
</evidence>
<dbReference type="InterPro" id="IPR050217">
    <property type="entry name" value="Peroxiredoxin"/>
</dbReference>
<accession>A0A7X6PLM3</accession>
<dbReference type="PROSITE" id="PS51352">
    <property type="entry name" value="THIOREDOXIN_2"/>
    <property type="match status" value="1"/>
</dbReference>
<organism evidence="6 7">
    <name type="scientific">Corynebacterium humireducens</name>
    <dbReference type="NCBI Taxonomy" id="1223514"/>
    <lineage>
        <taxon>Bacteria</taxon>
        <taxon>Bacillati</taxon>
        <taxon>Actinomycetota</taxon>
        <taxon>Actinomycetes</taxon>
        <taxon>Mycobacteriales</taxon>
        <taxon>Corynebacteriaceae</taxon>
        <taxon>Corynebacterium</taxon>
    </lineage>
</organism>
<evidence type="ECO:0000256" key="4">
    <source>
        <dbReference type="PIRSR" id="PIRSR000239-1"/>
    </source>
</evidence>
<gene>
    <name evidence="6" type="ORF">GX859_02065</name>
</gene>
<dbReference type="Pfam" id="PF00578">
    <property type="entry name" value="AhpC-TSA"/>
    <property type="match status" value="1"/>
</dbReference>
<dbReference type="GO" id="GO:0033554">
    <property type="term" value="P:cellular response to stress"/>
    <property type="evidence" value="ECO:0007669"/>
    <property type="project" value="TreeGrafter"/>
</dbReference>
<reference evidence="6 7" key="1">
    <citation type="journal article" date="2020" name="Biotechnol. Biofuels">
        <title>New insights from the biogas microbiome by comprehensive genome-resolved metagenomics of nearly 1600 species originating from multiple anaerobic digesters.</title>
        <authorList>
            <person name="Campanaro S."/>
            <person name="Treu L."/>
            <person name="Rodriguez-R L.M."/>
            <person name="Kovalovszki A."/>
            <person name="Ziels R.M."/>
            <person name="Maus I."/>
            <person name="Zhu X."/>
            <person name="Kougias P.G."/>
            <person name="Basile A."/>
            <person name="Luo G."/>
            <person name="Schluter A."/>
            <person name="Konstantinidis K.T."/>
            <person name="Angelidaki I."/>
        </authorList>
    </citation>
    <scope>NUCLEOTIDE SEQUENCE [LARGE SCALE GENOMIC DNA]</scope>
    <source>
        <strain evidence="6">AS15tlH2ME_198</strain>
    </source>
</reference>
<dbReference type="EMBL" id="JAAZHI010000048">
    <property type="protein sequence ID" value="NLA55076.1"/>
    <property type="molecule type" value="Genomic_DNA"/>
</dbReference>
<dbReference type="Proteomes" id="UP000557899">
    <property type="component" value="Unassembled WGS sequence"/>
</dbReference>
<evidence type="ECO:0000259" key="5">
    <source>
        <dbReference type="PROSITE" id="PS51352"/>
    </source>
</evidence>
<keyword evidence="6" id="KW-0575">Peroxidase</keyword>
<dbReference type="Gene3D" id="3.40.30.10">
    <property type="entry name" value="Glutaredoxin"/>
    <property type="match status" value="1"/>
</dbReference>
<comment type="caution">
    <text evidence="6">The sequence shown here is derived from an EMBL/GenBank/DDBJ whole genome shotgun (WGS) entry which is preliminary data.</text>
</comment>
<protein>
    <submittedName>
        <fullName evidence="6">Peroxiredoxin</fullName>
        <ecNumber evidence="6">1.11.1.15</ecNumber>
    </submittedName>
</protein>
<dbReference type="InterPro" id="IPR013766">
    <property type="entry name" value="Thioredoxin_domain"/>
</dbReference>
<dbReference type="EC" id="1.11.1.15" evidence="6"/>
<dbReference type="InterPro" id="IPR024706">
    <property type="entry name" value="Peroxiredoxin_AhpC-typ"/>
</dbReference>
<evidence type="ECO:0000256" key="1">
    <source>
        <dbReference type="ARBA" id="ARBA00009796"/>
    </source>
</evidence>
<dbReference type="GO" id="GO:0005829">
    <property type="term" value="C:cytosol"/>
    <property type="evidence" value="ECO:0007669"/>
    <property type="project" value="TreeGrafter"/>
</dbReference>
<comment type="similarity">
    <text evidence="1">Belongs to the peroxiredoxin family. AhpC/Prx1 subfamily.</text>
</comment>
<dbReference type="GO" id="GO:0008379">
    <property type="term" value="F:thioredoxin peroxidase activity"/>
    <property type="evidence" value="ECO:0007669"/>
    <property type="project" value="TreeGrafter"/>
</dbReference>
<dbReference type="SUPFAM" id="SSF52833">
    <property type="entry name" value="Thioredoxin-like"/>
    <property type="match status" value="1"/>
</dbReference>
<dbReference type="InterPro" id="IPR000866">
    <property type="entry name" value="AhpC/TSA"/>
</dbReference>
<dbReference type="PANTHER" id="PTHR10681">
    <property type="entry name" value="THIOREDOXIN PEROXIDASE"/>
    <property type="match status" value="1"/>
</dbReference>
<evidence type="ECO:0000256" key="3">
    <source>
        <dbReference type="ARBA" id="ARBA00037420"/>
    </source>
</evidence>
<dbReference type="PIRSF" id="PIRSF000239">
    <property type="entry name" value="AHPC"/>
    <property type="match status" value="1"/>
</dbReference>
<dbReference type="PANTHER" id="PTHR10681:SF128">
    <property type="entry name" value="THIOREDOXIN-DEPENDENT PEROXIDE REDUCTASE, MITOCHONDRIAL"/>
    <property type="match status" value="1"/>
</dbReference>
<dbReference type="GO" id="GO:0006979">
    <property type="term" value="P:response to oxidative stress"/>
    <property type="evidence" value="ECO:0007669"/>
    <property type="project" value="TreeGrafter"/>
</dbReference>
<sequence>MTETTTDTQQTYHMPRIGDAAPEFTAESTQGPVNFPSDYKGKWVILFSHPADFTPVCTSEFMTFAVMADEFRKYNTELVGVSVDGLYSHIAWLRTIREKMEFRGWKNVDVKFPLIDDVSMNVSRKYGMIMPGEAETSAVRAVFIIDPEAKVRTILYYPLS</sequence>
<dbReference type="NCBIfam" id="NF009668">
    <property type="entry name" value="PRK13189.1"/>
    <property type="match status" value="1"/>
</dbReference>
<feature type="domain" description="Thioredoxin" evidence="5">
    <location>
        <begin position="15"/>
        <end position="160"/>
    </location>
</feature>
<evidence type="ECO:0000256" key="2">
    <source>
        <dbReference type="ARBA" id="ARBA00023002"/>
    </source>
</evidence>
<feature type="active site" description="Cysteine sulfenic acid (-SOH) intermediate; for peroxidase activity" evidence="4">
    <location>
        <position position="57"/>
    </location>
</feature>
<keyword evidence="2 6" id="KW-0560">Oxidoreductase</keyword>
<evidence type="ECO:0000313" key="6">
    <source>
        <dbReference type="EMBL" id="NLA55076.1"/>
    </source>
</evidence>
<feature type="non-terminal residue" evidence="6">
    <location>
        <position position="160"/>
    </location>
</feature>
<dbReference type="GO" id="GO:0045454">
    <property type="term" value="P:cell redox homeostasis"/>
    <property type="evidence" value="ECO:0007669"/>
    <property type="project" value="TreeGrafter"/>
</dbReference>
<proteinExistence type="inferred from homology"/>
<dbReference type="AlphaFoldDB" id="A0A7X6PLM3"/>